<evidence type="ECO:0000256" key="3">
    <source>
        <dbReference type="ARBA" id="ARBA00022475"/>
    </source>
</evidence>
<feature type="transmembrane region" description="Helical" evidence="11">
    <location>
        <begin position="994"/>
        <end position="1014"/>
    </location>
</feature>
<dbReference type="STRING" id="403673.A0A177WZ12"/>
<accession>A0A177WZ12</accession>
<evidence type="ECO:0000256" key="8">
    <source>
        <dbReference type="ARBA" id="ARBA00023136"/>
    </source>
</evidence>
<dbReference type="OrthoDB" id="370884at2759"/>
<name>A0A177WZ12_BATDL</name>
<keyword evidence="3" id="KW-1003">Cell membrane</keyword>
<evidence type="ECO:0000256" key="7">
    <source>
        <dbReference type="ARBA" id="ARBA00022989"/>
    </source>
</evidence>
<dbReference type="PANTHER" id="PTHR22914">
    <property type="entry name" value="CHITIN SYNTHASE"/>
    <property type="match status" value="1"/>
</dbReference>
<feature type="compositionally biased region" description="Low complexity" evidence="10">
    <location>
        <begin position="145"/>
        <end position="157"/>
    </location>
</feature>
<keyword evidence="5" id="KW-0808">Transferase</keyword>
<evidence type="ECO:0000256" key="10">
    <source>
        <dbReference type="SAM" id="MobiDB-lite"/>
    </source>
</evidence>
<feature type="compositionally biased region" description="Polar residues" evidence="10">
    <location>
        <begin position="19"/>
        <end position="51"/>
    </location>
</feature>
<feature type="transmembrane region" description="Helical" evidence="11">
    <location>
        <begin position="491"/>
        <end position="514"/>
    </location>
</feature>
<keyword evidence="4" id="KW-0328">Glycosyltransferase</keyword>
<evidence type="ECO:0000256" key="9">
    <source>
        <dbReference type="ARBA" id="ARBA00023180"/>
    </source>
</evidence>
<keyword evidence="8 11" id="KW-0472">Membrane</keyword>
<feature type="transmembrane region" description="Helical" evidence="11">
    <location>
        <begin position="966"/>
        <end position="987"/>
    </location>
</feature>
<comment type="subcellular location">
    <subcellularLocation>
        <location evidence="1">Cell membrane</location>
        <topology evidence="1">Multi-pass membrane protein</topology>
    </subcellularLocation>
</comment>
<keyword evidence="7 11" id="KW-1133">Transmembrane helix</keyword>
<feature type="region of interest" description="Disordered" evidence="10">
    <location>
        <begin position="132"/>
        <end position="157"/>
    </location>
</feature>
<protein>
    <recommendedName>
        <fullName evidence="2">chitin synthase</fullName>
        <ecNumber evidence="2">2.4.1.16</ecNumber>
    </recommendedName>
</protein>
<evidence type="ECO:0000313" key="14">
    <source>
        <dbReference type="Proteomes" id="UP000077115"/>
    </source>
</evidence>
<evidence type="ECO:0000259" key="12">
    <source>
        <dbReference type="Pfam" id="PF22997"/>
    </source>
</evidence>
<proteinExistence type="predicted"/>
<dbReference type="InterPro" id="IPR029044">
    <property type="entry name" value="Nucleotide-diphossugar_trans"/>
</dbReference>
<dbReference type="SUPFAM" id="SSF53448">
    <property type="entry name" value="Nucleotide-diphospho-sugar transferases"/>
    <property type="match status" value="1"/>
</dbReference>
<reference evidence="13 14" key="2">
    <citation type="submission" date="2016-05" db="EMBL/GenBank/DDBJ databases">
        <title>Lineage-specific infection strategies underlie the spectrum of fungal disease in amphibians.</title>
        <authorList>
            <person name="Cuomo C.A."/>
            <person name="Farrer R.A."/>
            <person name="James T."/>
            <person name="Longcore J."/>
            <person name="Birren B."/>
        </authorList>
    </citation>
    <scope>NUCLEOTIDE SEQUENCE [LARGE SCALE GENOMIC DNA]</scope>
    <source>
        <strain evidence="13 14">JEL423</strain>
    </source>
</reference>
<feature type="transmembrane region" description="Helical" evidence="11">
    <location>
        <begin position="1020"/>
        <end position="1046"/>
    </location>
</feature>
<dbReference type="InterPro" id="IPR004835">
    <property type="entry name" value="Chitin_synth"/>
</dbReference>
<evidence type="ECO:0000256" key="6">
    <source>
        <dbReference type="ARBA" id="ARBA00022692"/>
    </source>
</evidence>
<dbReference type="GO" id="GO:0006031">
    <property type="term" value="P:chitin biosynthetic process"/>
    <property type="evidence" value="ECO:0007669"/>
    <property type="project" value="TreeGrafter"/>
</dbReference>
<evidence type="ECO:0000256" key="11">
    <source>
        <dbReference type="SAM" id="Phobius"/>
    </source>
</evidence>
<dbReference type="PANTHER" id="PTHR22914:SF41">
    <property type="entry name" value="CHITIN SYNTHASE 7"/>
    <property type="match status" value="1"/>
</dbReference>
<dbReference type="EC" id="2.4.1.16" evidence="2"/>
<evidence type="ECO:0000256" key="5">
    <source>
        <dbReference type="ARBA" id="ARBA00022679"/>
    </source>
</evidence>
<evidence type="ECO:0000256" key="4">
    <source>
        <dbReference type="ARBA" id="ARBA00022676"/>
    </source>
</evidence>
<evidence type="ECO:0000313" key="13">
    <source>
        <dbReference type="EMBL" id="OAJ45333.1"/>
    </source>
</evidence>
<dbReference type="GO" id="GO:0005886">
    <property type="term" value="C:plasma membrane"/>
    <property type="evidence" value="ECO:0007669"/>
    <property type="project" value="UniProtKB-SubCell"/>
</dbReference>
<feature type="transmembrane region" description="Helical" evidence="11">
    <location>
        <begin position="263"/>
        <end position="283"/>
    </location>
</feature>
<feature type="transmembrane region" description="Helical" evidence="11">
    <location>
        <begin position="228"/>
        <end position="251"/>
    </location>
</feature>
<dbReference type="VEuPathDB" id="FungiDB:BDEG_28480"/>
<dbReference type="Proteomes" id="UP000077115">
    <property type="component" value="Unassembled WGS sequence"/>
</dbReference>
<feature type="domain" description="Chitin synthase 4-like" evidence="12">
    <location>
        <begin position="403"/>
        <end position="478"/>
    </location>
</feature>
<evidence type="ECO:0000256" key="2">
    <source>
        <dbReference type="ARBA" id="ARBA00012543"/>
    </source>
</evidence>
<evidence type="ECO:0000256" key="1">
    <source>
        <dbReference type="ARBA" id="ARBA00004651"/>
    </source>
</evidence>
<feature type="region of interest" description="Disordered" evidence="10">
    <location>
        <begin position="1"/>
        <end position="70"/>
    </location>
</feature>
<organism evidence="13 14">
    <name type="scientific">Batrachochytrium dendrobatidis (strain JEL423)</name>
    <dbReference type="NCBI Taxonomy" id="403673"/>
    <lineage>
        <taxon>Eukaryota</taxon>
        <taxon>Fungi</taxon>
        <taxon>Fungi incertae sedis</taxon>
        <taxon>Chytridiomycota</taxon>
        <taxon>Chytridiomycota incertae sedis</taxon>
        <taxon>Chytridiomycetes</taxon>
        <taxon>Rhizophydiales</taxon>
        <taxon>Rhizophydiales incertae sedis</taxon>
        <taxon>Batrachochytrium</taxon>
    </lineage>
</organism>
<dbReference type="CDD" id="cd04190">
    <property type="entry name" value="Chitin_synth_C"/>
    <property type="match status" value="1"/>
</dbReference>
<dbReference type="InterPro" id="IPR054295">
    <property type="entry name" value="CHS4-like_dom"/>
</dbReference>
<keyword evidence="9" id="KW-0325">Glycoprotein</keyword>
<dbReference type="Pfam" id="PF03142">
    <property type="entry name" value="Chitin_synth_2"/>
    <property type="match status" value="1"/>
</dbReference>
<feature type="transmembrane region" description="Helical" evidence="11">
    <location>
        <begin position="937"/>
        <end position="960"/>
    </location>
</feature>
<dbReference type="Pfam" id="PF22997">
    <property type="entry name" value="CHS4"/>
    <property type="match status" value="1"/>
</dbReference>
<keyword evidence="6 11" id="KW-0812">Transmembrane</keyword>
<gene>
    <name evidence="13" type="ORF">BDEG_28480</name>
</gene>
<reference evidence="13 14" key="1">
    <citation type="submission" date="2006-10" db="EMBL/GenBank/DDBJ databases">
        <title>The Genome Sequence of Batrachochytrium dendrobatidis JEL423.</title>
        <authorList>
            <consortium name="The Broad Institute Genome Sequencing Platform"/>
            <person name="Birren B."/>
            <person name="Lander E."/>
            <person name="Galagan J."/>
            <person name="Cuomo C."/>
            <person name="Devon K."/>
            <person name="Jaffe D."/>
            <person name="Butler J."/>
            <person name="Alvarez P."/>
            <person name="Gnerre S."/>
            <person name="Grabherr M."/>
            <person name="Kleber M."/>
            <person name="Mauceli E."/>
            <person name="Brockman W."/>
            <person name="Young S."/>
            <person name="LaButti K."/>
            <person name="Sykes S."/>
            <person name="DeCaprio D."/>
            <person name="Crawford M."/>
            <person name="Koehrsen M."/>
            <person name="Engels R."/>
            <person name="Montgomery P."/>
            <person name="Pearson M."/>
            <person name="Howarth C."/>
            <person name="Larson L."/>
            <person name="White J."/>
            <person name="O'Leary S."/>
            <person name="Kodira C."/>
            <person name="Zeng Q."/>
            <person name="Yandava C."/>
            <person name="Alvarado L."/>
            <person name="Longcore J."/>
            <person name="James T."/>
        </authorList>
    </citation>
    <scope>NUCLEOTIDE SEQUENCE [LARGE SCALE GENOMIC DNA]</scope>
    <source>
        <strain evidence="13 14">JEL423</strain>
    </source>
</reference>
<sequence>MSRQSYQLDPHQKVDSTAYGDSNSINNPLTDKNQDPFKNTPSRSSDSTFHTGSLGFDSSPFPSTPNDKDALIQGPVITELPFAASSSPHKLDRVSAIISGSFNSNSNGSNISRRPSLFRRDSISASNISSDFGQHRIHHSEASKSSTSVDTGTNTSVNTSSTAQAVAALLKRSNLTPFSKTSTNDISSYDKNSKQIDSQPCHGLNTDTLHHRNNNMLAKPLDNSIPTLWTIFSWALTCCFPRVLLTFVGVNTKNQQQAWREKVALCWISVILSTLVVIFLIFFNRLFCPDNILDNTVDINAFGGVVVFGRMYNSYYTTPPYNTLFDQTDAFGGIDVSGSFEQPQISACQLLNVAEHKFASVQSTCRPDCIDLNVLTSQHNFLPYSTVTNFFGQNVTVLPDPAYPWSEVKRRNLVVFRQVVLNLAPYFDAHPEPISGDVMDALLRKAQLTNDATRILWKNADITPDMANCLVQKYYAGVLSQLPMTCILSRLVTIVVSITVSSILLTRFAMAVFFDRVLASRLIRTCKNAPENPYDPVVAKKSENSRGAKLHSSIHLSLNSSTDQREMLSPQPQIGTIMRRQDPTIHRPAPNPSDLYTVMFVTCYSEGESALRTTLDSLALTDYDDCKKILFVVADGIVKGSDNQISTPDILISMMHHDEAFGNSPEAFSYVSIATGTKQHNMARVYCGSYSVHGRHIPMVLIIKCGTEYEAGQSKPGNRGKRDSQMILMNFFSRIVLYDRMTPLDYDIFRKIHYLTGVTPDVYELVLMVDADTRVAPDSLRFMVNAMHNEPRIMGLCGETRIANKKDSWVTMIQVFEYFISHHLGKAFESVFGGVTCLPGCFCMYRLKTVKDGSVLPVLVNPDIIEQYATNEAFTLHQKNLLLLGEDRFLSTLMLRTFPKRLMMFVPAAYCKTTVPDKFSVLLSQRRRWINSTVHNLMELVFVNNLCGTFCFSMQFVVFMDLLGTAVLPASLVCTYYLIIYAIVYPMPYNITSFLNLFVMIITIFLPMLLVLLSGRRVHYVLWMFVYLFTLPIWQIVFPLYSFWYFDDFSWGETRKVTGDGHEVSNAGAQHDDEQLHGLFDGSRIPFRRWDEYEREARFEQRKHILSMTEPHSQPTQTQS</sequence>
<dbReference type="GO" id="GO:0004100">
    <property type="term" value="F:chitin synthase activity"/>
    <property type="evidence" value="ECO:0007669"/>
    <property type="project" value="UniProtKB-EC"/>
</dbReference>
<dbReference type="EMBL" id="DS022315">
    <property type="protein sequence ID" value="OAJ45333.1"/>
    <property type="molecule type" value="Genomic_DNA"/>
</dbReference>
<dbReference type="GO" id="GO:0030428">
    <property type="term" value="C:cell septum"/>
    <property type="evidence" value="ECO:0007669"/>
    <property type="project" value="TreeGrafter"/>
</dbReference>
<dbReference type="AlphaFoldDB" id="A0A177WZ12"/>
<dbReference type="eggNOG" id="KOG2571">
    <property type="taxonomic scope" value="Eukaryota"/>
</dbReference>